<dbReference type="EMBL" id="CAJOBE010009889">
    <property type="protein sequence ID" value="CAF4095212.1"/>
    <property type="molecule type" value="Genomic_DNA"/>
</dbReference>
<evidence type="ECO:0000313" key="2">
    <source>
        <dbReference type="EMBL" id="CAF1498571.1"/>
    </source>
</evidence>
<reference evidence="2" key="1">
    <citation type="submission" date="2021-02" db="EMBL/GenBank/DDBJ databases">
        <authorList>
            <person name="Nowell W R."/>
        </authorList>
    </citation>
    <scope>NUCLEOTIDE SEQUENCE</scope>
</reference>
<name>A0A815T5E5_9BILA</name>
<comment type="caution">
    <text evidence="2">The sequence shown here is derived from an EMBL/GenBank/DDBJ whole genome shotgun (WGS) entry which is preliminary data.</text>
</comment>
<proteinExistence type="predicted"/>
<evidence type="ECO:0000313" key="3">
    <source>
        <dbReference type="EMBL" id="CAF4095212.1"/>
    </source>
</evidence>
<dbReference type="Proteomes" id="UP000663889">
    <property type="component" value="Unassembled WGS sequence"/>
</dbReference>
<evidence type="ECO:0000313" key="4">
    <source>
        <dbReference type="Proteomes" id="UP000663889"/>
    </source>
</evidence>
<organism evidence="2 4">
    <name type="scientific">Rotaria sordida</name>
    <dbReference type="NCBI Taxonomy" id="392033"/>
    <lineage>
        <taxon>Eukaryota</taxon>
        <taxon>Metazoa</taxon>
        <taxon>Spiralia</taxon>
        <taxon>Gnathifera</taxon>
        <taxon>Rotifera</taxon>
        <taxon>Eurotatoria</taxon>
        <taxon>Bdelloidea</taxon>
        <taxon>Philodinida</taxon>
        <taxon>Philodinidae</taxon>
        <taxon>Rotaria</taxon>
    </lineage>
</organism>
<accession>A0A815T5E5</accession>
<dbReference type="EMBL" id="CAJNOO010005234">
    <property type="protein sequence ID" value="CAF1409937.1"/>
    <property type="molecule type" value="Genomic_DNA"/>
</dbReference>
<sequence length="109" mass="12411">MLPGTLASSTPSKVYAKLRQLVQQFVNGGFTGIKRVVIFPTATAKHVNPLDNTFWHAMKVRFPKLAPTTEYQIIHAIHHSYRTASKTDIRNYYHCCALYRGDDVYKGQL</sequence>
<evidence type="ECO:0000313" key="1">
    <source>
        <dbReference type="EMBL" id="CAF1409937.1"/>
    </source>
</evidence>
<dbReference type="EMBL" id="CAJNOU010006176">
    <property type="protein sequence ID" value="CAF1498571.1"/>
    <property type="molecule type" value="Genomic_DNA"/>
</dbReference>
<dbReference type="AlphaFoldDB" id="A0A815T5E5"/>
<gene>
    <name evidence="3" type="ORF">FNK824_LOCUS31110</name>
    <name evidence="1" type="ORF">RFH988_LOCUS35190</name>
    <name evidence="2" type="ORF">SEV965_LOCUS35950</name>
</gene>
<dbReference type="Proteomes" id="UP000663874">
    <property type="component" value="Unassembled WGS sequence"/>
</dbReference>
<protein>
    <submittedName>
        <fullName evidence="2">Uncharacterized protein</fullName>
    </submittedName>
</protein>
<dbReference type="Proteomes" id="UP000663882">
    <property type="component" value="Unassembled WGS sequence"/>
</dbReference>